<dbReference type="PANTHER" id="PTHR42964">
    <property type="entry name" value="ENOYL-COA HYDRATASE"/>
    <property type="match status" value="1"/>
</dbReference>
<evidence type="ECO:0000313" key="3">
    <source>
        <dbReference type="Proteomes" id="UP001168540"/>
    </source>
</evidence>
<comment type="similarity">
    <text evidence="1">Belongs to the enoyl-CoA hydratase/isomerase family.</text>
</comment>
<gene>
    <name evidence="2" type="ORF">QU481_15945</name>
</gene>
<protein>
    <submittedName>
        <fullName evidence="2">Enoyl-CoA hydratase/isomerase family protein</fullName>
    </submittedName>
</protein>
<evidence type="ECO:0000256" key="1">
    <source>
        <dbReference type="ARBA" id="ARBA00005254"/>
    </source>
</evidence>
<dbReference type="InterPro" id="IPR051683">
    <property type="entry name" value="Enoyl-CoA_Hydratase/Isomerase"/>
</dbReference>
<dbReference type="SUPFAM" id="SSF52096">
    <property type="entry name" value="ClpP/crotonase"/>
    <property type="match status" value="1"/>
</dbReference>
<dbReference type="Proteomes" id="UP001168540">
    <property type="component" value="Unassembled WGS sequence"/>
</dbReference>
<dbReference type="Gene3D" id="1.10.12.10">
    <property type="entry name" value="Lyase 2-enoyl-coa Hydratase, Chain A, domain 2"/>
    <property type="match status" value="1"/>
</dbReference>
<dbReference type="Gene3D" id="3.90.226.10">
    <property type="entry name" value="2-enoyl-CoA Hydratase, Chain A, domain 1"/>
    <property type="match status" value="1"/>
</dbReference>
<accession>A0ABT7XRF3</accession>
<dbReference type="Pfam" id="PF00378">
    <property type="entry name" value="ECH_1"/>
    <property type="match status" value="1"/>
</dbReference>
<dbReference type="RefSeq" id="WP_289831021.1">
    <property type="nucleotide sequence ID" value="NZ_JAUEDK010000031.1"/>
</dbReference>
<reference evidence="2" key="1">
    <citation type="submission" date="2023-06" db="EMBL/GenBank/DDBJ databases">
        <authorList>
            <person name="Zhang S."/>
        </authorList>
    </citation>
    <scope>NUCLEOTIDE SEQUENCE</scope>
    <source>
        <strain evidence="2">SG2303</strain>
    </source>
</reference>
<dbReference type="CDD" id="cd06558">
    <property type="entry name" value="crotonase-like"/>
    <property type="match status" value="1"/>
</dbReference>
<dbReference type="PANTHER" id="PTHR42964:SF1">
    <property type="entry name" value="POLYKETIDE BIOSYNTHESIS ENOYL-COA HYDRATASE PKSH-RELATED"/>
    <property type="match status" value="1"/>
</dbReference>
<name>A0ABT7XRF3_9NEIS</name>
<dbReference type="EMBL" id="JAUEDK010000031">
    <property type="protein sequence ID" value="MDN0076366.1"/>
    <property type="molecule type" value="Genomic_DNA"/>
</dbReference>
<evidence type="ECO:0000313" key="2">
    <source>
        <dbReference type="EMBL" id="MDN0076366.1"/>
    </source>
</evidence>
<dbReference type="InterPro" id="IPR014748">
    <property type="entry name" value="Enoyl-CoA_hydra_C"/>
</dbReference>
<comment type="caution">
    <text evidence="2">The sequence shown here is derived from an EMBL/GenBank/DDBJ whole genome shotgun (WGS) entry which is preliminary data.</text>
</comment>
<proteinExistence type="inferred from homology"/>
<sequence length="258" mass="27608">MTLKTALDSRGVATITLARPELHNAFDDKLIAALTAHLEQLAADPAVRVVVLGAEGRSFSAGADLNWMRRVAGYSEEENVQDAMGLATLMHTLDSLPKPTVARVQGAAFGGGVGLVACCDVVIASERASFCLSEVKLGLTPATISPYVVAKIGVSAARRYFLTAERFNADTACRLGLVHEVTTEELLDDVVEGLVSDLLNNGPQAMREAKQLIADVAWQEADTALLTDTARRIAKLRGSAEGREGLSAFLDKRRPHWP</sequence>
<dbReference type="InterPro" id="IPR029045">
    <property type="entry name" value="ClpP/crotonase-like_dom_sf"/>
</dbReference>
<keyword evidence="3" id="KW-1185">Reference proteome</keyword>
<dbReference type="InterPro" id="IPR001753">
    <property type="entry name" value="Enoyl-CoA_hydra/iso"/>
</dbReference>
<organism evidence="2 3">
    <name type="scientific">Crenobacter oryzisoli</name>
    <dbReference type="NCBI Taxonomy" id="3056844"/>
    <lineage>
        <taxon>Bacteria</taxon>
        <taxon>Pseudomonadati</taxon>
        <taxon>Pseudomonadota</taxon>
        <taxon>Betaproteobacteria</taxon>
        <taxon>Neisseriales</taxon>
        <taxon>Neisseriaceae</taxon>
        <taxon>Crenobacter</taxon>
    </lineage>
</organism>